<reference evidence="4" key="1">
    <citation type="submission" date="2020-03" db="EMBL/GenBank/DDBJ databases">
        <title>Studies in the Genomics of Life Span.</title>
        <authorList>
            <person name="Glass D."/>
        </authorList>
    </citation>
    <scope>NUCLEOTIDE SEQUENCE</scope>
    <source>
        <strain evidence="4">LTLLF</strain>
        <tissue evidence="4">Muscle</tissue>
    </source>
</reference>
<dbReference type="InterPro" id="IPR029017">
    <property type="entry name" value="Enolase-like_N"/>
</dbReference>
<dbReference type="PANTHER" id="PTHR11902">
    <property type="entry name" value="ENOLASE"/>
    <property type="match status" value="1"/>
</dbReference>
<evidence type="ECO:0000313" key="5">
    <source>
        <dbReference type="Proteomes" id="UP000710432"/>
    </source>
</evidence>
<dbReference type="Pfam" id="PF03952">
    <property type="entry name" value="Enolase_N"/>
    <property type="match status" value="1"/>
</dbReference>
<evidence type="ECO:0000256" key="1">
    <source>
        <dbReference type="ARBA" id="ARBA00017068"/>
    </source>
</evidence>
<proteinExistence type="predicted"/>
<dbReference type="EMBL" id="JAATJU010022740">
    <property type="protein sequence ID" value="KAH0509791.1"/>
    <property type="molecule type" value="Genomic_DNA"/>
</dbReference>
<organism evidence="4 5">
    <name type="scientific">Microtus ochrogaster</name>
    <name type="common">Prairie vole</name>
    <dbReference type="NCBI Taxonomy" id="79684"/>
    <lineage>
        <taxon>Eukaryota</taxon>
        <taxon>Metazoa</taxon>
        <taxon>Chordata</taxon>
        <taxon>Craniata</taxon>
        <taxon>Vertebrata</taxon>
        <taxon>Euteleostomi</taxon>
        <taxon>Mammalia</taxon>
        <taxon>Eutheria</taxon>
        <taxon>Euarchontoglires</taxon>
        <taxon>Glires</taxon>
        <taxon>Rodentia</taxon>
        <taxon>Myomorpha</taxon>
        <taxon>Muroidea</taxon>
        <taxon>Cricetidae</taxon>
        <taxon>Arvicolinae</taxon>
        <taxon>Microtus</taxon>
    </lineage>
</organism>
<dbReference type="SUPFAM" id="SSF54826">
    <property type="entry name" value="Enolase N-terminal domain-like"/>
    <property type="match status" value="1"/>
</dbReference>
<accession>A0A8J6GFC3</accession>
<dbReference type="InterPro" id="IPR000941">
    <property type="entry name" value="Enolase"/>
</dbReference>
<dbReference type="PANTHER" id="PTHR11902:SF1">
    <property type="entry name" value="ENOLASE"/>
    <property type="match status" value="1"/>
</dbReference>
<protein>
    <recommendedName>
        <fullName evidence="1">Enolase</fullName>
    </recommendedName>
</protein>
<evidence type="ECO:0000259" key="3">
    <source>
        <dbReference type="SMART" id="SM01193"/>
    </source>
</evidence>
<name>A0A8J6GFC3_MICOH</name>
<dbReference type="InterPro" id="IPR020811">
    <property type="entry name" value="Enolase_N"/>
</dbReference>
<dbReference type="Gene3D" id="3.30.390.10">
    <property type="entry name" value="Enolase-like, N-terminal domain"/>
    <property type="match status" value="1"/>
</dbReference>
<gene>
    <name evidence="4" type="ORF">LTLLF_158310</name>
</gene>
<dbReference type="PRINTS" id="PR00148">
    <property type="entry name" value="ENOLASE"/>
</dbReference>
<dbReference type="GO" id="GO:0000015">
    <property type="term" value="C:phosphopyruvate hydratase complex"/>
    <property type="evidence" value="ECO:0007669"/>
    <property type="project" value="InterPro"/>
</dbReference>
<dbReference type="GO" id="GO:0000287">
    <property type="term" value="F:magnesium ion binding"/>
    <property type="evidence" value="ECO:0007669"/>
    <property type="project" value="InterPro"/>
</dbReference>
<feature type="domain" description="Enolase N-terminal" evidence="3">
    <location>
        <begin position="1"/>
        <end position="100"/>
    </location>
</feature>
<dbReference type="GO" id="GO:0004634">
    <property type="term" value="F:phosphopyruvate hydratase activity"/>
    <property type="evidence" value="ECO:0007669"/>
    <property type="project" value="InterPro"/>
</dbReference>
<evidence type="ECO:0000256" key="2">
    <source>
        <dbReference type="ARBA" id="ARBA00022842"/>
    </source>
</evidence>
<dbReference type="GO" id="GO:0006096">
    <property type="term" value="P:glycolytic process"/>
    <property type="evidence" value="ECO:0007669"/>
    <property type="project" value="InterPro"/>
</dbReference>
<dbReference type="Proteomes" id="UP000710432">
    <property type="component" value="Unassembled WGS sequence"/>
</dbReference>
<keyword evidence="2" id="KW-0460">Magnesium</keyword>
<comment type="caution">
    <text evidence="4">The sequence shown here is derived from an EMBL/GenBank/DDBJ whole genome shotgun (WGS) entry which is preliminary data.</text>
</comment>
<evidence type="ECO:0000313" key="4">
    <source>
        <dbReference type="EMBL" id="KAH0509791.1"/>
    </source>
</evidence>
<dbReference type="AlphaFoldDB" id="A0A8J6GFC3"/>
<sequence>MPRGASTGIYETVELSDNAKRHSMGNGVSKDVIHINKTITPVLVSKKLNFVEHEKIDKLMIEMDGTDNKSKFDAYAIMEVFLAVCKVGAAEKREPFYHYISDLTGNPEVVLPVPAFNAVEIGAAELHPWHPAAPTASFIPEIMTRKLYSFKHCLGPLVPASYWLALTY</sequence>
<dbReference type="SMART" id="SM01193">
    <property type="entry name" value="Enolase_N"/>
    <property type="match status" value="1"/>
</dbReference>